<proteinExistence type="predicted"/>
<dbReference type="Proteomes" id="UP000177745">
    <property type="component" value="Unassembled WGS sequence"/>
</dbReference>
<dbReference type="AlphaFoldDB" id="A0A1F8H726"/>
<dbReference type="EMBL" id="MGKY01000018">
    <property type="protein sequence ID" value="OGN33371.1"/>
    <property type="molecule type" value="Genomic_DNA"/>
</dbReference>
<name>A0A1F8H726_9BACT</name>
<gene>
    <name evidence="1" type="ORF">A3G51_00975</name>
</gene>
<accession>A0A1F8H726</accession>
<sequence length="162" mass="18762">MNQKHLQRLIGAMYAVQDFPVLDAYGSKIFGRPVRGTWKLFRHIVRTAVADVWQWSSCKELASYPKEAEVPVFEEFATLMLHEATHGWCYFLKNDPSPQDYPTGIDEERVCWDVSKLACEMLGIPYQKELADLSYQFYHSMRAGDTEEVESILEKLPSHLRS</sequence>
<evidence type="ECO:0000313" key="2">
    <source>
        <dbReference type="Proteomes" id="UP000177745"/>
    </source>
</evidence>
<reference evidence="1 2" key="1">
    <citation type="journal article" date="2016" name="Nat. Commun.">
        <title>Thousands of microbial genomes shed light on interconnected biogeochemical processes in an aquifer system.</title>
        <authorList>
            <person name="Anantharaman K."/>
            <person name="Brown C.T."/>
            <person name="Hug L.A."/>
            <person name="Sharon I."/>
            <person name="Castelle C.J."/>
            <person name="Probst A.J."/>
            <person name="Thomas B.C."/>
            <person name="Singh A."/>
            <person name="Wilkins M.J."/>
            <person name="Karaoz U."/>
            <person name="Brodie E.L."/>
            <person name="Williams K.H."/>
            <person name="Hubbard S.S."/>
            <person name="Banfield J.F."/>
        </authorList>
    </citation>
    <scope>NUCLEOTIDE SEQUENCE [LARGE SCALE GENOMIC DNA]</scope>
</reference>
<comment type="caution">
    <text evidence="1">The sequence shown here is derived from an EMBL/GenBank/DDBJ whole genome shotgun (WGS) entry which is preliminary data.</text>
</comment>
<organism evidence="1 2">
    <name type="scientific">Candidatus Yanofskybacteria bacterium RIFCSPLOWO2_12_FULL_43_11b</name>
    <dbReference type="NCBI Taxonomy" id="1802710"/>
    <lineage>
        <taxon>Bacteria</taxon>
        <taxon>Candidatus Yanofskyibacteriota</taxon>
    </lineage>
</organism>
<protein>
    <submittedName>
        <fullName evidence="1">Uncharacterized protein</fullName>
    </submittedName>
</protein>
<evidence type="ECO:0000313" key="1">
    <source>
        <dbReference type="EMBL" id="OGN33371.1"/>
    </source>
</evidence>